<keyword evidence="2 5" id="KW-0812">Transmembrane</keyword>
<comment type="subcellular location">
    <subcellularLocation>
        <location evidence="1">Membrane</location>
        <topology evidence="1">Multi-pass membrane protein</topology>
    </subcellularLocation>
</comment>
<keyword evidence="4 5" id="KW-0472">Membrane</keyword>
<evidence type="ECO:0000256" key="2">
    <source>
        <dbReference type="ARBA" id="ARBA00022692"/>
    </source>
</evidence>
<feature type="transmembrane region" description="Helical" evidence="5">
    <location>
        <begin position="93"/>
        <end position="114"/>
    </location>
</feature>
<sequence>MYKSRNDFTPAYLCAVSILSFYHFLKINSATMKTKQWAIVAYITIIGWIIAYVKNKENKDTFVNYHLEQALGLAVAGLLWSVAAGVLLSIIPALSAVFSVLGLLPLIFMVFGIINANSGVQKPVPVIGKFFENRFVFLQQ</sequence>
<dbReference type="EMBL" id="JABBGC010000004">
    <property type="protein sequence ID" value="NML41497.1"/>
    <property type="molecule type" value="Genomic_DNA"/>
</dbReference>
<comment type="caution">
    <text evidence="6">The sequence shown here is derived from an EMBL/GenBank/DDBJ whole genome shotgun (WGS) entry which is preliminary data.</text>
</comment>
<dbReference type="Pfam" id="PF09685">
    <property type="entry name" value="MamF_MmsF"/>
    <property type="match status" value="1"/>
</dbReference>
<feature type="transmembrane region" description="Helical" evidence="5">
    <location>
        <begin position="37"/>
        <end position="53"/>
    </location>
</feature>
<name>A0A848GTW0_9BACT</name>
<accession>A0A848GTW0</accession>
<dbReference type="AlphaFoldDB" id="A0A848GTW0"/>
<protein>
    <submittedName>
        <fullName evidence="6">DUF4870 domain-containing protein</fullName>
    </submittedName>
</protein>
<organism evidence="6 7">
    <name type="scientific">Chitinophaga fulva</name>
    <dbReference type="NCBI Taxonomy" id="2728842"/>
    <lineage>
        <taxon>Bacteria</taxon>
        <taxon>Pseudomonadati</taxon>
        <taxon>Bacteroidota</taxon>
        <taxon>Chitinophagia</taxon>
        <taxon>Chitinophagales</taxon>
        <taxon>Chitinophagaceae</taxon>
        <taxon>Chitinophaga</taxon>
    </lineage>
</organism>
<reference evidence="6 7" key="1">
    <citation type="submission" date="2020-04" db="EMBL/GenBank/DDBJ databases">
        <title>Chitinophaga sp. G-6-1-13 sp. nov., isolated from soil.</title>
        <authorList>
            <person name="Dahal R.H."/>
            <person name="Chaudhary D.K."/>
        </authorList>
    </citation>
    <scope>NUCLEOTIDE SEQUENCE [LARGE SCALE GENOMIC DNA]</scope>
    <source>
        <strain evidence="6 7">G-6-1-13</strain>
    </source>
</reference>
<evidence type="ECO:0000313" key="7">
    <source>
        <dbReference type="Proteomes" id="UP000583266"/>
    </source>
</evidence>
<proteinExistence type="predicted"/>
<evidence type="ECO:0000313" key="6">
    <source>
        <dbReference type="EMBL" id="NML41497.1"/>
    </source>
</evidence>
<evidence type="ECO:0000256" key="3">
    <source>
        <dbReference type="ARBA" id="ARBA00022989"/>
    </source>
</evidence>
<gene>
    <name evidence="6" type="ORF">HHL17_30205</name>
</gene>
<keyword evidence="7" id="KW-1185">Reference proteome</keyword>
<dbReference type="InterPro" id="IPR019109">
    <property type="entry name" value="MamF_MmsF"/>
</dbReference>
<evidence type="ECO:0000256" key="4">
    <source>
        <dbReference type="ARBA" id="ARBA00023136"/>
    </source>
</evidence>
<evidence type="ECO:0000256" key="5">
    <source>
        <dbReference type="SAM" id="Phobius"/>
    </source>
</evidence>
<evidence type="ECO:0000256" key="1">
    <source>
        <dbReference type="ARBA" id="ARBA00004141"/>
    </source>
</evidence>
<dbReference type="Proteomes" id="UP000583266">
    <property type="component" value="Unassembled WGS sequence"/>
</dbReference>
<keyword evidence="3 5" id="KW-1133">Transmembrane helix</keyword>
<feature type="transmembrane region" description="Helical" evidence="5">
    <location>
        <begin position="65"/>
        <end position="87"/>
    </location>
</feature>